<evidence type="ECO:0000256" key="4">
    <source>
        <dbReference type="SAM" id="MobiDB-lite"/>
    </source>
</evidence>
<dbReference type="InterPro" id="IPR036770">
    <property type="entry name" value="Ankyrin_rpt-contain_sf"/>
</dbReference>
<dbReference type="InterPro" id="IPR029058">
    <property type="entry name" value="AB_hydrolase_fold"/>
</dbReference>
<dbReference type="Gene3D" id="3.40.50.1820">
    <property type="entry name" value="alpha/beta hydrolase"/>
    <property type="match status" value="1"/>
</dbReference>
<dbReference type="STRING" id="1399860.A0A2C5YFT3"/>
<sequence>MSQPAKPSRRGTMEWPQGASPYDAMQQGVTVLHPSGKEAQDKTKIDVVLVPGLGANPEKSWMWPKGDFSWPTDAKGLVGDNPEARILLHMYESAWIGQRKVNQSIVNAAKSLLHGLDHFSPLKGKTRRPVVFIGHSMGGLVIAKAVTLMKKNSERWPNMLEAVAGAAFFGTPFRGADSASWAGIFAKFSNSEFGTDLKSQLLSLMNPQSGEIHELRNDFNLLATTLQPPIKLCCFWEQHPTNPANFARSADPSGLISHLVPRGVITEIVSEQSATLDGATSIGLACDHRGLVKFSGPKDKNWMMGVRAPLKEIISEGPAVVRKRLMAIRDIDHQLIGKITKALQTGPVDQKRNSLSKIFKPSSWIPKEQEFVEWLDRAWIRGPQGEDKNQDQDPVGLDPLGSYIWIRGPQGRGKTGATLAAIAEVEDMQLKAQLRNPDDQVFKAYFFCSEGGEYCTAEDLLKSIITQLIDQERMLAAYAKQFVSDKDKDKDSKDQHSKPAAQATVENLWRALHDMLWEELSGPRTRVYFLLNNLHALPRPSESTNKLLKYINEALTPDVKGNTQWPRSTCWFITSREGVGCIDNALDVRGKRLINLMDPKYEDQVQRELRKYAKTGLDSLATKKKYSKALRYLTGGLIGGRASSTQWIDVMYMLLEELPNSEDDAQVRSELEAMPQELKSLLTHSWQGFFRSNAGAMQNMKEMLRTLVLTYDDPTEAELAVLAGFASSPKRKGELRALVDKCKPLLRTRVEHLMEHSKELLGVVPEETASQNERAATNDASESGVPSEGEHGEEEEEYVVDTESDDLQMDNAKTSYSVKYWLKHASEATLEVAQQLSQEQYFWKPDSPVRCRWLDEYSRTENTFIYLDIKSMTGLHIACSIGYQELVEALIQEGYKDQINVHDSLENTPLHLAAFFDQGEIIDVLLRHGANVNDQGSTGVEETPLHMAAHQGRLDVISKLTREKADPNATAVEIGPVINAAICSGVADAVYRLVECGARFDVIPGPSDDWCGPVELAALHWNLPMIESLIEKSGGKIPAEQYSRALIQAAYGGRNDVLKRLLEFDHSRQVFQNALEAAGEEENWEICKMILGLEKCKGLELDCEELFFQAASCIESPVSVLEEIWGYTGGFISETILAKSLYDATDMEKEDTVKFLLETCHASPEATGEEFGNALTAAAYDGVEKIVLMLLDAGAEVNSPNGWALQEAAAQGNLNIVKILLDRGAEVNAEINNGGFPPGTALQGACEAAEPEIVDLLLARNANPNLGLGSESPPVVAAALRGADDILEKLVKARAKVDVVDGDGETTLLNRATAILSVESLQLLLDAGANVNFADENGNTPLIVAAGINEADAVQLFLDYGADILYVNEDGKNAMQEAFENESEESLKILIDRVSSIFSLLKTERDTGSAEIASFMRNAFGPSKNRSVEMGCEEPKQQPEDNVVKETPPLNYEGCERELQGSKRPMAVPNFYQTCLDQPPSPMREANETLYQQEQQIATYEASQQVKKAEYMHQDAGQLQHASPSQPTPTPSNESSTSNRIPRRPVGDQGSTGLSPSQLHQTTHSTPNPSQQEPAEPQWHAPNNSPGQPSAQAWLGQEEYWHAPGTRFDGGARVDSLEQHHEPGSKQKWQALKPFNRLALNDMMDKTLERTGLDKTMDKAVEKGKSFLSRR</sequence>
<feature type="compositionally biased region" description="Polar residues" evidence="4">
    <location>
        <begin position="1581"/>
        <end position="1591"/>
    </location>
</feature>
<feature type="region of interest" description="Disordered" evidence="4">
    <location>
        <begin position="1502"/>
        <end position="1591"/>
    </location>
</feature>
<protein>
    <recommendedName>
        <fullName evidence="5">Nephrocystin 3-like N-terminal domain-containing protein</fullName>
    </recommendedName>
</protein>
<evidence type="ECO:0000256" key="1">
    <source>
        <dbReference type="ARBA" id="ARBA00022737"/>
    </source>
</evidence>
<dbReference type="PROSITE" id="PS50088">
    <property type="entry name" value="ANK_REPEAT"/>
    <property type="match status" value="5"/>
</dbReference>
<dbReference type="PANTHER" id="PTHR24198:SF165">
    <property type="entry name" value="ANKYRIN REPEAT-CONTAINING PROTEIN-RELATED"/>
    <property type="match status" value="1"/>
</dbReference>
<evidence type="ECO:0000259" key="5">
    <source>
        <dbReference type="Pfam" id="PF24883"/>
    </source>
</evidence>
<dbReference type="OrthoDB" id="4924929at2759"/>
<feature type="compositionally biased region" description="Acidic residues" evidence="4">
    <location>
        <begin position="791"/>
        <end position="804"/>
    </location>
</feature>
<feature type="repeat" description="ANK" evidence="3">
    <location>
        <begin position="1304"/>
        <end position="1336"/>
    </location>
</feature>
<dbReference type="Pfam" id="PF24883">
    <property type="entry name" value="NPHP3_N"/>
    <property type="match status" value="1"/>
</dbReference>
<feature type="compositionally biased region" description="Polar residues" evidence="4">
    <location>
        <begin position="768"/>
        <end position="781"/>
    </location>
</feature>
<dbReference type="SUPFAM" id="SSF48403">
    <property type="entry name" value="Ankyrin repeat"/>
    <property type="match status" value="2"/>
</dbReference>
<dbReference type="PROSITE" id="PS50297">
    <property type="entry name" value="ANK_REP_REGION"/>
    <property type="match status" value="4"/>
</dbReference>
<dbReference type="Gene3D" id="1.25.40.20">
    <property type="entry name" value="Ankyrin repeat-containing domain"/>
    <property type="match status" value="4"/>
</dbReference>
<dbReference type="PRINTS" id="PR01415">
    <property type="entry name" value="ANKYRIN"/>
</dbReference>
<feature type="compositionally biased region" description="Basic and acidic residues" evidence="4">
    <location>
        <begin position="1433"/>
        <end position="1444"/>
    </location>
</feature>
<gene>
    <name evidence="6" type="ORF">CDD81_1458</name>
</gene>
<comment type="caution">
    <text evidence="6">The sequence shown here is derived from an EMBL/GenBank/DDBJ whole genome shotgun (WGS) entry which is preliminary data.</text>
</comment>
<evidence type="ECO:0000313" key="7">
    <source>
        <dbReference type="Proteomes" id="UP000226192"/>
    </source>
</evidence>
<dbReference type="Proteomes" id="UP000226192">
    <property type="component" value="Unassembled WGS sequence"/>
</dbReference>
<evidence type="ECO:0000256" key="2">
    <source>
        <dbReference type="ARBA" id="ARBA00023043"/>
    </source>
</evidence>
<feature type="domain" description="Nephrocystin 3-like N-terminal" evidence="5">
    <location>
        <begin position="402"/>
        <end position="556"/>
    </location>
</feature>
<dbReference type="PANTHER" id="PTHR24198">
    <property type="entry name" value="ANKYRIN REPEAT AND PROTEIN KINASE DOMAIN-CONTAINING PROTEIN"/>
    <property type="match status" value="1"/>
</dbReference>
<feature type="region of interest" description="Disordered" evidence="4">
    <location>
        <begin position="1"/>
        <end position="20"/>
    </location>
</feature>
<dbReference type="EMBL" id="NJET01000014">
    <property type="protein sequence ID" value="PHH65731.1"/>
    <property type="molecule type" value="Genomic_DNA"/>
</dbReference>
<dbReference type="SMART" id="SM00248">
    <property type="entry name" value="ANK"/>
    <property type="match status" value="11"/>
</dbReference>
<feature type="region of interest" description="Disordered" evidence="4">
    <location>
        <begin position="1426"/>
        <end position="1448"/>
    </location>
</feature>
<reference evidence="6 7" key="1">
    <citation type="submission" date="2017-06" db="EMBL/GenBank/DDBJ databases">
        <title>Ant-infecting Ophiocordyceps genomes reveal a high diversity of potential behavioral manipulation genes and a possible major role for enterotoxins.</title>
        <authorList>
            <person name="De Bekker C."/>
            <person name="Evans H.C."/>
            <person name="Brachmann A."/>
            <person name="Hughes D.P."/>
        </authorList>
    </citation>
    <scope>NUCLEOTIDE SEQUENCE [LARGE SCALE GENOMIC DNA]</scope>
    <source>
        <strain evidence="6 7">Map64</strain>
    </source>
</reference>
<dbReference type="SUPFAM" id="SSF53474">
    <property type="entry name" value="alpha/beta-Hydrolases"/>
    <property type="match status" value="1"/>
</dbReference>
<dbReference type="InterPro" id="IPR002110">
    <property type="entry name" value="Ankyrin_rpt"/>
</dbReference>
<feature type="repeat" description="ANK" evidence="3">
    <location>
        <begin position="1337"/>
        <end position="1369"/>
    </location>
</feature>
<proteinExistence type="predicted"/>
<dbReference type="Pfam" id="PF12796">
    <property type="entry name" value="Ank_2"/>
    <property type="match status" value="3"/>
</dbReference>
<feature type="repeat" description="ANK" evidence="3">
    <location>
        <begin position="1204"/>
        <end position="1232"/>
    </location>
</feature>
<feature type="compositionally biased region" description="Polar residues" evidence="4">
    <location>
        <begin position="1549"/>
        <end position="1573"/>
    </location>
</feature>
<keyword evidence="1" id="KW-0677">Repeat</keyword>
<dbReference type="InterPro" id="IPR056884">
    <property type="entry name" value="NPHP3-like_N"/>
</dbReference>
<name>A0A2C5YFT3_9HYPO</name>
<evidence type="ECO:0000256" key="3">
    <source>
        <dbReference type="PROSITE-ProRule" id="PRU00023"/>
    </source>
</evidence>
<feature type="repeat" description="ANK" evidence="3">
    <location>
        <begin position="940"/>
        <end position="972"/>
    </location>
</feature>
<accession>A0A2C5YFT3</accession>
<feature type="region of interest" description="Disordered" evidence="4">
    <location>
        <begin position="765"/>
        <end position="804"/>
    </location>
</feature>
<keyword evidence="7" id="KW-1185">Reference proteome</keyword>
<keyword evidence="2 3" id="KW-0040">ANK repeat</keyword>
<feature type="repeat" description="ANK" evidence="3">
    <location>
        <begin position="905"/>
        <end position="937"/>
    </location>
</feature>
<evidence type="ECO:0000313" key="6">
    <source>
        <dbReference type="EMBL" id="PHH65731.1"/>
    </source>
</evidence>
<organism evidence="6 7">
    <name type="scientific">Ophiocordyceps australis</name>
    <dbReference type="NCBI Taxonomy" id="1399860"/>
    <lineage>
        <taxon>Eukaryota</taxon>
        <taxon>Fungi</taxon>
        <taxon>Dikarya</taxon>
        <taxon>Ascomycota</taxon>
        <taxon>Pezizomycotina</taxon>
        <taxon>Sordariomycetes</taxon>
        <taxon>Hypocreomycetidae</taxon>
        <taxon>Hypocreales</taxon>
        <taxon>Ophiocordycipitaceae</taxon>
        <taxon>Ophiocordyceps</taxon>
    </lineage>
</organism>